<organism evidence="3 4">
    <name type="scientific">Brevibacillus borstelensis AK1</name>
    <dbReference type="NCBI Taxonomy" id="1300222"/>
    <lineage>
        <taxon>Bacteria</taxon>
        <taxon>Bacillati</taxon>
        <taxon>Bacillota</taxon>
        <taxon>Bacilli</taxon>
        <taxon>Bacillales</taxon>
        <taxon>Paenibacillaceae</taxon>
        <taxon>Brevibacillus</taxon>
    </lineage>
</organism>
<dbReference type="PATRIC" id="fig|1300222.3.peg.1572"/>
<dbReference type="AlphaFoldDB" id="M8DC44"/>
<dbReference type="GO" id="GO:0016746">
    <property type="term" value="F:acyltransferase activity"/>
    <property type="evidence" value="ECO:0007669"/>
    <property type="project" value="UniProtKB-KW"/>
</dbReference>
<dbReference type="PANTHER" id="PTHR23088">
    <property type="entry name" value="NITRILASE-RELATED"/>
    <property type="match status" value="1"/>
</dbReference>
<evidence type="ECO:0000313" key="3">
    <source>
        <dbReference type="EMBL" id="EMT53869.1"/>
    </source>
</evidence>
<dbReference type="RefSeq" id="WP_003387417.1">
    <property type="nucleotide sequence ID" value="NZ_APBN01000002.1"/>
</dbReference>
<dbReference type="STRING" id="1300222.I532_07635"/>
<dbReference type="CDD" id="cd07583">
    <property type="entry name" value="nitrilase_5"/>
    <property type="match status" value="1"/>
</dbReference>
<dbReference type="Proteomes" id="UP000012081">
    <property type="component" value="Unassembled WGS sequence"/>
</dbReference>
<keyword evidence="4" id="KW-1185">Reference proteome</keyword>
<gene>
    <name evidence="3" type="ORF">I532_07635</name>
</gene>
<dbReference type="InterPro" id="IPR036526">
    <property type="entry name" value="C-N_Hydrolase_sf"/>
</dbReference>
<evidence type="ECO:0000259" key="2">
    <source>
        <dbReference type="PROSITE" id="PS50263"/>
    </source>
</evidence>
<dbReference type="EMBL" id="APBN01000002">
    <property type="protein sequence ID" value="EMT53869.1"/>
    <property type="molecule type" value="Genomic_DNA"/>
</dbReference>
<dbReference type="SUPFAM" id="SSF56317">
    <property type="entry name" value="Carbon-nitrogen hydrolase"/>
    <property type="match status" value="1"/>
</dbReference>
<comment type="caution">
    <text evidence="3">The sequence shown here is derived from an EMBL/GenBank/DDBJ whole genome shotgun (WGS) entry which is preliminary data.</text>
</comment>
<dbReference type="PROSITE" id="PS50263">
    <property type="entry name" value="CN_HYDROLASE"/>
    <property type="match status" value="1"/>
</dbReference>
<sequence length="264" mass="30057">MKWNVALLQMDIAFGQPEKNVEAIRNFVNQLQSSDERPDVVLLPELWDTGYDLKRLDEIADKNGERAKQLLSDAAEKLQAHVIGGSVAENRGGRMYNTTFVFDRSGKLAGSYSKAHLFRLMEEEKFLAAGDRPGVYILDGQPVSSVICYDIRFPEWVRVHALQGARALFVCAQWPHPRLHHWRQLLISRAIENQMYVIACNRVGEGDGNTFCGHSMVINPWGEIIAEGMQQEEIIRAEIDLTLVDEVRSRIPVIADRRPDLYRL</sequence>
<comment type="similarity">
    <text evidence="1">Belongs to the carbon-nitrogen hydrolase superfamily. NIT1/NIT2 family.</text>
</comment>
<keyword evidence="3" id="KW-0012">Acyltransferase</keyword>
<evidence type="ECO:0000313" key="4">
    <source>
        <dbReference type="Proteomes" id="UP000012081"/>
    </source>
</evidence>
<protein>
    <submittedName>
        <fullName evidence="3">Nitrilase/cyanide hydratase and apolipoprotein N-acyltransferase</fullName>
    </submittedName>
</protein>
<proteinExistence type="inferred from homology"/>
<keyword evidence="3" id="KW-0808">Transferase</keyword>
<dbReference type="Pfam" id="PF00795">
    <property type="entry name" value="CN_hydrolase"/>
    <property type="match status" value="1"/>
</dbReference>
<keyword evidence="3" id="KW-0449">Lipoprotein</keyword>
<feature type="domain" description="CN hydrolase" evidence="2">
    <location>
        <begin position="3"/>
        <end position="241"/>
    </location>
</feature>
<dbReference type="Gene3D" id="3.60.110.10">
    <property type="entry name" value="Carbon-nitrogen hydrolase"/>
    <property type="match status" value="1"/>
</dbReference>
<dbReference type="PANTHER" id="PTHR23088:SF27">
    <property type="entry name" value="DEAMINATED GLUTATHIONE AMIDASE"/>
    <property type="match status" value="1"/>
</dbReference>
<dbReference type="OrthoDB" id="9811121at2"/>
<accession>M8DC44</accession>
<dbReference type="InterPro" id="IPR003010">
    <property type="entry name" value="C-N_Hydrolase"/>
</dbReference>
<name>M8DC44_9BACL</name>
<reference evidence="3 4" key="1">
    <citation type="submission" date="2013-03" db="EMBL/GenBank/DDBJ databases">
        <title>Assembly of a new bacterial strain Brevibacillus borstelensis AK1.</title>
        <authorList>
            <person name="Rajan I."/>
            <person name="PoliReddy D."/>
            <person name="Sugumar T."/>
            <person name="Rathinam K."/>
            <person name="Alqarawi S."/>
            <person name="Khalil A.B."/>
            <person name="Sivakumar N."/>
        </authorList>
    </citation>
    <scope>NUCLEOTIDE SEQUENCE [LARGE SCALE GENOMIC DNA]</scope>
    <source>
        <strain evidence="3 4">AK1</strain>
    </source>
</reference>
<evidence type="ECO:0000256" key="1">
    <source>
        <dbReference type="ARBA" id="ARBA00010613"/>
    </source>
</evidence>